<dbReference type="SUPFAM" id="SSF51316">
    <property type="entry name" value="Mss4-like"/>
    <property type="match status" value="1"/>
</dbReference>
<evidence type="ECO:0000256" key="4">
    <source>
        <dbReference type="ARBA" id="ARBA00007174"/>
    </source>
</evidence>
<keyword evidence="13" id="KW-0206">Cytoskeleton</keyword>
<protein>
    <recommendedName>
        <fullName evidence="5">peptide-methionine (R)-S-oxide reductase</fullName>
        <ecNumber evidence="5">1.8.4.12</ecNumber>
    </recommendedName>
</protein>
<comment type="cofactor">
    <cofactor evidence="1">
        <name>Zn(2+)</name>
        <dbReference type="ChEBI" id="CHEBI:29105"/>
    </cofactor>
</comment>
<name>A0AAN8XMA5_POLSC</name>
<dbReference type="GO" id="GO:0046872">
    <property type="term" value="F:metal ion binding"/>
    <property type="evidence" value="ECO:0007669"/>
    <property type="project" value="UniProtKB-KW"/>
</dbReference>
<dbReference type="GO" id="GO:0005634">
    <property type="term" value="C:nucleus"/>
    <property type="evidence" value="ECO:0007669"/>
    <property type="project" value="UniProtKB-SubCell"/>
</dbReference>
<evidence type="ECO:0000256" key="14">
    <source>
        <dbReference type="ARBA" id="ARBA00023242"/>
    </source>
</evidence>
<keyword evidence="8" id="KW-0479">Metal-binding</keyword>
<keyword evidence="12" id="KW-0560">Oxidoreductase</keyword>
<evidence type="ECO:0000256" key="6">
    <source>
        <dbReference type="ARBA" id="ARBA00022490"/>
    </source>
</evidence>
<comment type="subcellular location">
    <subcellularLocation>
        <location evidence="3">Cytoplasm</location>
        <location evidence="3">Cytoskeleton</location>
    </subcellularLocation>
    <subcellularLocation>
        <location evidence="2">Nucleus</location>
    </subcellularLocation>
</comment>
<evidence type="ECO:0000256" key="8">
    <source>
        <dbReference type="ARBA" id="ARBA00022723"/>
    </source>
</evidence>
<dbReference type="AlphaFoldDB" id="A0AAN8XMA5"/>
<dbReference type="GO" id="GO:0033743">
    <property type="term" value="F:peptide-methionine (R)-S-oxide reductase activity"/>
    <property type="evidence" value="ECO:0007669"/>
    <property type="project" value="UniProtKB-EC"/>
</dbReference>
<comment type="caution">
    <text evidence="18">The sequence shown here is derived from an EMBL/GenBank/DDBJ whole genome shotgun (WGS) entry which is preliminary data.</text>
</comment>
<evidence type="ECO:0000256" key="5">
    <source>
        <dbReference type="ARBA" id="ARBA00012499"/>
    </source>
</evidence>
<keyword evidence="14" id="KW-0539">Nucleus</keyword>
<keyword evidence="11" id="KW-0712">Selenocysteine</keyword>
<evidence type="ECO:0000256" key="7">
    <source>
        <dbReference type="ARBA" id="ARBA00022588"/>
    </source>
</evidence>
<evidence type="ECO:0000313" key="19">
    <source>
        <dbReference type="Proteomes" id="UP001372834"/>
    </source>
</evidence>
<evidence type="ECO:0000256" key="3">
    <source>
        <dbReference type="ARBA" id="ARBA00004245"/>
    </source>
</evidence>
<evidence type="ECO:0000256" key="10">
    <source>
        <dbReference type="ARBA" id="ARBA00022859"/>
    </source>
</evidence>
<comment type="catalytic activity">
    <reaction evidence="16">
        <text>L-methionyl-[protein] + [thioredoxin]-disulfide + H2O = L-methionyl-(R)-S-oxide-[protein] + [thioredoxin]-dithiol</text>
        <dbReference type="Rhea" id="RHEA:24164"/>
        <dbReference type="Rhea" id="RHEA-COMP:10698"/>
        <dbReference type="Rhea" id="RHEA-COMP:10700"/>
        <dbReference type="Rhea" id="RHEA-COMP:12313"/>
        <dbReference type="Rhea" id="RHEA-COMP:12314"/>
        <dbReference type="ChEBI" id="CHEBI:15377"/>
        <dbReference type="ChEBI" id="CHEBI:16044"/>
        <dbReference type="ChEBI" id="CHEBI:29950"/>
        <dbReference type="ChEBI" id="CHEBI:45764"/>
        <dbReference type="ChEBI" id="CHEBI:50058"/>
        <dbReference type="EC" id="1.8.4.12"/>
    </reaction>
</comment>
<dbReference type="GO" id="GO:0030091">
    <property type="term" value="P:protein repair"/>
    <property type="evidence" value="ECO:0007669"/>
    <property type="project" value="TreeGrafter"/>
</dbReference>
<evidence type="ECO:0000256" key="12">
    <source>
        <dbReference type="ARBA" id="ARBA00023002"/>
    </source>
</evidence>
<keyword evidence="7" id="KW-0399">Innate immunity</keyword>
<gene>
    <name evidence="18" type="ORF">RUM43_004954</name>
</gene>
<evidence type="ECO:0000256" key="11">
    <source>
        <dbReference type="ARBA" id="ARBA00022933"/>
    </source>
</evidence>
<keyword evidence="6" id="KW-0963">Cytoplasm</keyword>
<feature type="domain" description="MsrB" evidence="17">
    <location>
        <begin position="1"/>
        <end position="98"/>
    </location>
</feature>
<organism evidence="18 19">
    <name type="scientific">Polyplax serrata</name>
    <name type="common">Common mouse louse</name>
    <dbReference type="NCBI Taxonomy" id="468196"/>
    <lineage>
        <taxon>Eukaryota</taxon>
        <taxon>Metazoa</taxon>
        <taxon>Ecdysozoa</taxon>
        <taxon>Arthropoda</taxon>
        <taxon>Hexapoda</taxon>
        <taxon>Insecta</taxon>
        <taxon>Pterygota</taxon>
        <taxon>Neoptera</taxon>
        <taxon>Paraneoptera</taxon>
        <taxon>Psocodea</taxon>
        <taxon>Troctomorpha</taxon>
        <taxon>Phthiraptera</taxon>
        <taxon>Anoplura</taxon>
        <taxon>Polyplacidae</taxon>
        <taxon>Polyplax</taxon>
    </lineage>
</organism>
<evidence type="ECO:0000259" key="17">
    <source>
        <dbReference type="PROSITE" id="PS51790"/>
    </source>
</evidence>
<dbReference type="GO" id="GO:0045087">
    <property type="term" value="P:innate immune response"/>
    <property type="evidence" value="ECO:0007669"/>
    <property type="project" value="UniProtKB-KW"/>
</dbReference>
<accession>A0AAN8XMA5</accession>
<evidence type="ECO:0000256" key="16">
    <source>
        <dbReference type="ARBA" id="ARBA00048488"/>
    </source>
</evidence>
<evidence type="ECO:0000313" key="18">
    <source>
        <dbReference type="EMBL" id="KAK6643449.1"/>
    </source>
</evidence>
<evidence type="ECO:0000256" key="9">
    <source>
        <dbReference type="ARBA" id="ARBA00022833"/>
    </source>
</evidence>
<dbReference type="PANTHER" id="PTHR46755:SF5">
    <property type="entry name" value="METHIONINE-R-SULFOXIDE REDUCTASE B1"/>
    <property type="match status" value="1"/>
</dbReference>
<dbReference type="PANTHER" id="PTHR46755">
    <property type="entry name" value="METHIONINE-R-SULFOXIDE REDUCTASE B1"/>
    <property type="match status" value="1"/>
</dbReference>
<comment type="function">
    <text evidence="15">Methionine-sulfoxide reductase that specifically reduces methionine (R)-sulfoxide back to methionine. While in many cases, methionine oxidation is the result of random oxidation following oxidative stress, methionine oxidation is also a post-translational modification that takes place on specific residue. Acts as a regulator of actin assembly by reducing methionine (R)-sulfoxide mediated by MICALs (MICAL1, MICAL2 or MICAL3) on actin, thereby promoting filament repolymerization. Plays a role in innate immunity by reducing oxidized actin, leading to actin repolymerization in macrophages.</text>
</comment>
<evidence type="ECO:0000256" key="1">
    <source>
        <dbReference type="ARBA" id="ARBA00001947"/>
    </source>
</evidence>
<proteinExistence type="inferred from homology"/>
<dbReference type="EMBL" id="JAWJWE010000002">
    <property type="protein sequence ID" value="KAK6643449.1"/>
    <property type="molecule type" value="Genomic_DNA"/>
</dbReference>
<dbReference type="InterPro" id="IPR052150">
    <property type="entry name" value="MsrB_Met_sulfoxide_reductase"/>
</dbReference>
<dbReference type="GO" id="GO:0005856">
    <property type="term" value="C:cytoskeleton"/>
    <property type="evidence" value="ECO:0007669"/>
    <property type="project" value="UniProtKB-SubCell"/>
</dbReference>
<dbReference type="Gene3D" id="2.170.150.20">
    <property type="entry name" value="Peptide methionine sulfoxide reductase"/>
    <property type="match status" value="1"/>
</dbReference>
<dbReference type="EC" id="1.8.4.12" evidence="5"/>
<reference evidence="18 19" key="1">
    <citation type="submission" date="2023-10" db="EMBL/GenBank/DDBJ databases">
        <title>Genomes of two closely related lineages of the louse Polyplax serrata with different host specificities.</title>
        <authorList>
            <person name="Martinu J."/>
            <person name="Tarabai H."/>
            <person name="Stefka J."/>
            <person name="Hypsa V."/>
        </authorList>
    </citation>
    <scope>NUCLEOTIDE SEQUENCE [LARGE SCALE GENOMIC DNA]</scope>
    <source>
        <strain evidence="18">HR10_N</strain>
    </source>
</reference>
<evidence type="ECO:0000256" key="13">
    <source>
        <dbReference type="ARBA" id="ARBA00023212"/>
    </source>
</evidence>
<comment type="similarity">
    <text evidence="4">Belongs to the MsrB Met sulfoxide reductase family.</text>
</comment>
<keyword evidence="9" id="KW-0862">Zinc</keyword>
<evidence type="ECO:0000256" key="15">
    <source>
        <dbReference type="ARBA" id="ARBA00046083"/>
    </source>
</evidence>
<evidence type="ECO:0000256" key="2">
    <source>
        <dbReference type="ARBA" id="ARBA00004123"/>
    </source>
</evidence>
<dbReference type="InterPro" id="IPR011057">
    <property type="entry name" value="Mss4-like_sf"/>
</dbReference>
<sequence length="98" mass="11248">MFSSLAKYEHHTPWPAFKKPFHSDSLTKIPEEGRPNALKTSNVSERLKFNDPKLIKQNLHEFTILEASTQLYDVSCGRCRNGLGHEFLRDRADGGSRF</sequence>
<dbReference type="PROSITE" id="PS51790">
    <property type="entry name" value="MSRB"/>
    <property type="match status" value="1"/>
</dbReference>
<dbReference type="InterPro" id="IPR002579">
    <property type="entry name" value="Met_Sox_Rdtase_MsrB_dom"/>
</dbReference>
<dbReference type="Proteomes" id="UP001372834">
    <property type="component" value="Unassembled WGS sequence"/>
</dbReference>
<keyword evidence="10" id="KW-0391">Immunity</keyword>